<dbReference type="PhylomeDB" id="A7TSI6"/>
<dbReference type="InterPro" id="IPR023395">
    <property type="entry name" value="MCP_dom_sf"/>
</dbReference>
<comment type="catalytic activity">
    <reaction evidence="12">
        <text>AMP(in) + NAD(+)(out) = AMP(out) + NAD(+)(in)</text>
        <dbReference type="Rhea" id="RHEA:65424"/>
        <dbReference type="ChEBI" id="CHEBI:57540"/>
        <dbReference type="ChEBI" id="CHEBI:456215"/>
    </reaction>
    <physiologicalReaction direction="left-to-right" evidence="12">
        <dbReference type="Rhea" id="RHEA:65425"/>
    </physiologicalReaction>
</comment>
<dbReference type="AlphaFoldDB" id="A7TSI6"/>
<dbReference type="InterPro" id="IPR044712">
    <property type="entry name" value="SLC25A32-like"/>
</dbReference>
<feature type="transmembrane region" description="Helical" evidence="18">
    <location>
        <begin position="236"/>
        <end position="258"/>
    </location>
</feature>
<evidence type="ECO:0000256" key="5">
    <source>
        <dbReference type="ARBA" id="ARBA00022737"/>
    </source>
</evidence>
<comment type="catalytic activity">
    <reaction evidence="14">
        <text>dAMP(in) + NAD(+)(out) = dAMP(out) + NAD(+)(in)</text>
        <dbReference type="Rhea" id="RHEA:65412"/>
        <dbReference type="ChEBI" id="CHEBI:57540"/>
        <dbReference type="ChEBI" id="CHEBI:58245"/>
    </reaction>
    <physiologicalReaction direction="left-to-right" evidence="14">
        <dbReference type="Rhea" id="RHEA:65413"/>
    </physiologicalReaction>
</comment>
<evidence type="ECO:0000313" key="19">
    <source>
        <dbReference type="EMBL" id="EDO14764.1"/>
    </source>
</evidence>
<dbReference type="KEGG" id="vpo:Kpol_312p2"/>
<keyword evidence="6" id="KW-0999">Mitochondrion inner membrane</keyword>
<keyword evidence="5" id="KW-0677">Repeat</keyword>
<organism evidence="20">
    <name type="scientific">Vanderwaltozyma polyspora (strain ATCC 22028 / DSM 70294 / BCRC 21397 / CBS 2163 / NBRC 10782 / NRRL Y-8283 / UCD 57-17)</name>
    <name type="common">Kluyveromyces polysporus</name>
    <dbReference type="NCBI Taxonomy" id="436907"/>
    <lineage>
        <taxon>Eukaryota</taxon>
        <taxon>Fungi</taxon>
        <taxon>Dikarya</taxon>
        <taxon>Ascomycota</taxon>
        <taxon>Saccharomycotina</taxon>
        <taxon>Saccharomycetes</taxon>
        <taxon>Saccharomycetales</taxon>
        <taxon>Saccharomycetaceae</taxon>
        <taxon>Vanderwaltozyma</taxon>
    </lineage>
</organism>
<keyword evidence="9 16" id="KW-0472">Membrane</keyword>
<comment type="catalytic activity">
    <reaction evidence="10">
        <text>dGMP(in) + NAD(+)(out) = dGMP(out) + NAD(+)(in)</text>
        <dbReference type="Rhea" id="RHEA:65416"/>
        <dbReference type="ChEBI" id="CHEBI:57540"/>
        <dbReference type="ChEBI" id="CHEBI:57673"/>
    </reaction>
    <physiologicalReaction direction="left-to-right" evidence="10">
        <dbReference type="Rhea" id="RHEA:65417"/>
    </physiologicalReaction>
</comment>
<keyword evidence="8" id="KW-0496">Mitochondrion</keyword>
<dbReference type="EMBL" id="DS480513">
    <property type="protein sequence ID" value="EDO14764.1"/>
    <property type="molecule type" value="Genomic_DNA"/>
</dbReference>
<keyword evidence="20" id="KW-1185">Reference proteome</keyword>
<dbReference type="RefSeq" id="XP_001642622.1">
    <property type="nucleotide sequence ID" value="XM_001642572.1"/>
</dbReference>
<evidence type="ECO:0000313" key="20">
    <source>
        <dbReference type="Proteomes" id="UP000000267"/>
    </source>
</evidence>
<evidence type="ECO:0000256" key="6">
    <source>
        <dbReference type="ARBA" id="ARBA00022792"/>
    </source>
</evidence>
<dbReference type="InParanoid" id="A7TSI6"/>
<evidence type="ECO:0000256" key="3">
    <source>
        <dbReference type="ARBA" id="ARBA00022448"/>
    </source>
</evidence>
<evidence type="ECO:0000256" key="9">
    <source>
        <dbReference type="ARBA" id="ARBA00023136"/>
    </source>
</evidence>
<dbReference type="FunCoup" id="A7TSI6">
    <property type="interactions" value="329"/>
</dbReference>
<comment type="subcellular location">
    <subcellularLocation>
        <location evidence="1">Mitochondrion inner membrane</location>
        <topology evidence="1">Multi-pass membrane protein</topology>
    </subcellularLocation>
</comment>
<dbReference type="FunFam" id="1.50.40.10:FF:000106">
    <property type="entry name" value="NAD+ transporter"/>
    <property type="match status" value="1"/>
</dbReference>
<dbReference type="Proteomes" id="UP000000267">
    <property type="component" value="Unassembled WGS sequence"/>
</dbReference>
<protein>
    <recommendedName>
        <fullName evidence="21">Mitochondrial nicotinamide adenine dinucleotide transporter 1</fullName>
    </recommendedName>
</protein>
<feature type="repeat" description="Solcar" evidence="16">
    <location>
        <begin position="175"/>
        <end position="264"/>
    </location>
</feature>
<dbReference type="GO" id="GO:1990549">
    <property type="term" value="P:mitochondrial NAD transmembrane transport"/>
    <property type="evidence" value="ECO:0007669"/>
    <property type="project" value="UniProtKB-ARBA"/>
</dbReference>
<feature type="transmembrane region" description="Helical" evidence="18">
    <location>
        <begin position="177"/>
        <end position="201"/>
    </location>
</feature>
<evidence type="ECO:0000256" key="17">
    <source>
        <dbReference type="RuleBase" id="RU000488"/>
    </source>
</evidence>
<comment type="catalytic activity">
    <reaction evidence="11">
        <text>deamido-NAD(+)(in) + NAD(+)(out) = deamido-NAD(+)(out) + NAD(+)(in)</text>
        <dbReference type="Rhea" id="RHEA:65428"/>
        <dbReference type="ChEBI" id="CHEBI:57540"/>
        <dbReference type="ChEBI" id="CHEBI:58437"/>
    </reaction>
    <physiologicalReaction direction="left-to-right" evidence="11">
        <dbReference type="Rhea" id="RHEA:65429"/>
    </physiologicalReaction>
</comment>
<sequence length="393" mass="44441">METDENQNRSNVKNTNELINNKQNELLCPDATYPLASSDIIEPIKKINFNNKKKKVTYIPITNNYEEYSIFGLKLSETQITAMSGALAGFVSGVIVCPLDVAKTRLQAQGLQSRGENKYYRGLYGTLSTIVRDEGPKGLYKGLVPILMGYLPTWMIYFSVYEFCKTSYPQIFHKSDFVSHSCSAITAGAISTIITNPIWVIKTRLMLQTDITKNSTHYKGTFDAFKKIYTQEGVKALYSGLVPSFIGLFHVAIHFPVFEKLKVMFNYKTITNTDTNLDFINGNNKNHQLHRIEYSINLNRLILASCISKMIASVITYPHEILRTRMQLKSDLPSSVQHKIIPLIKKTYAQEGFKGFYSGFSANLIRTVPASAITLVSFEYVRNLLSNLGEEPR</sequence>
<dbReference type="PRINTS" id="PR00926">
    <property type="entry name" value="MITOCARRIER"/>
</dbReference>
<dbReference type="Gene3D" id="1.50.40.10">
    <property type="entry name" value="Mitochondrial carrier domain"/>
    <property type="match status" value="1"/>
</dbReference>
<evidence type="ECO:0000256" key="16">
    <source>
        <dbReference type="PROSITE-ProRule" id="PRU00282"/>
    </source>
</evidence>
<evidence type="ECO:0000256" key="11">
    <source>
        <dbReference type="ARBA" id="ARBA00051263"/>
    </source>
</evidence>
<dbReference type="GeneID" id="5542793"/>
<evidence type="ECO:0000256" key="2">
    <source>
        <dbReference type="ARBA" id="ARBA00006375"/>
    </source>
</evidence>
<dbReference type="InterPro" id="IPR018108">
    <property type="entry name" value="MCP_transmembrane"/>
</dbReference>
<comment type="catalytic activity">
    <reaction evidence="13">
        <text>GMP(in) + NAD(+)(out) = GMP(out) + NAD(+)(in)</text>
        <dbReference type="Rhea" id="RHEA:65420"/>
        <dbReference type="ChEBI" id="CHEBI:57540"/>
        <dbReference type="ChEBI" id="CHEBI:58115"/>
    </reaction>
    <physiologicalReaction direction="left-to-right" evidence="13">
        <dbReference type="Rhea" id="RHEA:65421"/>
    </physiologicalReaction>
</comment>
<keyword evidence="3 17" id="KW-0813">Transport</keyword>
<gene>
    <name evidence="19" type="ORF">Kpol_312p2</name>
</gene>
<dbReference type="FunFam" id="1.50.40.10:FF:000081">
    <property type="entry name" value="NAD+ transporter"/>
    <property type="match status" value="1"/>
</dbReference>
<dbReference type="GO" id="GO:0005743">
    <property type="term" value="C:mitochondrial inner membrane"/>
    <property type="evidence" value="ECO:0007669"/>
    <property type="project" value="UniProtKB-SubCell"/>
</dbReference>
<dbReference type="InterPro" id="IPR002067">
    <property type="entry name" value="MCP"/>
</dbReference>
<dbReference type="Pfam" id="PF00153">
    <property type="entry name" value="Mito_carr"/>
    <property type="match status" value="3"/>
</dbReference>
<evidence type="ECO:0000256" key="4">
    <source>
        <dbReference type="ARBA" id="ARBA00022692"/>
    </source>
</evidence>
<feature type="transmembrane region" description="Helical" evidence="18">
    <location>
        <begin position="138"/>
        <end position="157"/>
    </location>
</feature>
<evidence type="ECO:0000256" key="7">
    <source>
        <dbReference type="ARBA" id="ARBA00022989"/>
    </source>
</evidence>
<dbReference type="GO" id="GO:0051724">
    <property type="term" value="F:NAD transmembrane transporter activity"/>
    <property type="evidence" value="ECO:0007669"/>
    <property type="project" value="UniProtKB-ARBA"/>
</dbReference>
<comment type="function">
    <text evidence="15">Mitochondrial inner membrane carrier protein that mediates the import of NAD(+) into mitochondria. Can transport NAD(+) by unidirectional transport or by exchange with intramitochondrially generated dAMP and dGMP. Also able to transport NAD(+) by exchange with AMP, GMP or deamido-NAD (+) in vitro.</text>
</comment>
<dbReference type="OrthoDB" id="10266426at2759"/>
<evidence type="ECO:0000256" key="18">
    <source>
        <dbReference type="SAM" id="Phobius"/>
    </source>
</evidence>
<dbReference type="SUPFAM" id="SSF103506">
    <property type="entry name" value="Mitochondrial carrier"/>
    <property type="match status" value="1"/>
</dbReference>
<evidence type="ECO:0008006" key="21">
    <source>
        <dbReference type="Google" id="ProtNLM"/>
    </source>
</evidence>
<evidence type="ECO:0000256" key="10">
    <source>
        <dbReference type="ARBA" id="ARBA00050736"/>
    </source>
</evidence>
<dbReference type="PANTHER" id="PTHR45683">
    <property type="entry name" value="MITOCHONDRIAL NICOTINAMIDE ADENINE DINUCLEOTIDE TRANSPORTER 1-RELATED-RELATED"/>
    <property type="match status" value="1"/>
</dbReference>
<name>A7TSI6_VANPO</name>
<dbReference type="HOGENOM" id="CLU_015166_6_1_1"/>
<comment type="similarity">
    <text evidence="2 17">Belongs to the mitochondrial carrier (TC 2.A.29) family.</text>
</comment>
<evidence type="ECO:0000256" key="13">
    <source>
        <dbReference type="ARBA" id="ARBA00052827"/>
    </source>
</evidence>
<evidence type="ECO:0000256" key="12">
    <source>
        <dbReference type="ARBA" id="ARBA00052051"/>
    </source>
</evidence>
<keyword evidence="7 18" id="KW-1133">Transmembrane helix</keyword>
<proteinExistence type="inferred from homology"/>
<evidence type="ECO:0000256" key="15">
    <source>
        <dbReference type="ARBA" id="ARBA00059403"/>
    </source>
</evidence>
<dbReference type="PROSITE" id="PS50920">
    <property type="entry name" value="SOLCAR"/>
    <property type="match status" value="3"/>
</dbReference>
<evidence type="ECO:0000256" key="8">
    <source>
        <dbReference type="ARBA" id="ARBA00023128"/>
    </source>
</evidence>
<evidence type="ECO:0000256" key="1">
    <source>
        <dbReference type="ARBA" id="ARBA00004448"/>
    </source>
</evidence>
<accession>A7TSI6</accession>
<dbReference type="OMA" id="CLQYADH"/>
<dbReference type="eggNOG" id="KOG0764">
    <property type="taxonomic scope" value="Eukaryota"/>
</dbReference>
<keyword evidence="4 16" id="KW-0812">Transmembrane</keyword>
<feature type="repeat" description="Solcar" evidence="16">
    <location>
        <begin position="296"/>
        <end position="384"/>
    </location>
</feature>
<evidence type="ECO:0000256" key="14">
    <source>
        <dbReference type="ARBA" id="ARBA00052961"/>
    </source>
</evidence>
<feature type="repeat" description="Solcar" evidence="16">
    <location>
        <begin position="76"/>
        <end position="167"/>
    </location>
</feature>
<reference evidence="19 20" key="1">
    <citation type="journal article" date="2007" name="Proc. Natl. Acad. Sci. U.S.A.">
        <title>Independent sorting-out of thousands of duplicated gene pairs in two yeast species descended from a whole-genome duplication.</title>
        <authorList>
            <person name="Scannell D.R."/>
            <person name="Frank A.C."/>
            <person name="Conant G.C."/>
            <person name="Byrne K.P."/>
            <person name="Woolfit M."/>
            <person name="Wolfe K.H."/>
        </authorList>
    </citation>
    <scope>NUCLEOTIDE SEQUENCE [LARGE SCALE GENOMIC DNA]</scope>
    <source>
        <strain evidence="20">ATCC 22028 / DSM 70294 / BCRC 21397 / CBS 2163 / NBRC 10782 / NRRL Y-8283 / UCD 57-17</strain>
    </source>
</reference>